<dbReference type="Pfam" id="PF00887">
    <property type="entry name" value="ACBP"/>
    <property type="match status" value="1"/>
</dbReference>
<dbReference type="WBParaSite" id="scaffold7195_cov293.g11773">
    <property type="protein sequence ID" value="scaffold7195_cov293.g11773"/>
    <property type="gene ID" value="scaffold7195_cov293.g11773"/>
</dbReference>
<dbReference type="InterPro" id="IPR001753">
    <property type="entry name" value="Enoyl-CoA_hydra/iso"/>
</dbReference>
<evidence type="ECO:0000256" key="2">
    <source>
        <dbReference type="ARBA" id="ARBA00023140"/>
    </source>
</evidence>
<dbReference type="GO" id="GO:0000062">
    <property type="term" value="F:fatty-acyl-CoA binding"/>
    <property type="evidence" value="ECO:0007669"/>
    <property type="project" value="InterPro"/>
</dbReference>
<dbReference type="AlphaFoldDB" id="A0A915N651"/>
<dbReference type="Pfam" id="PF00378">
    <property type="entry name" value="ECH_1"/>
    <property type="match status" value="1"/>
</dbReference>
<keyword evidence="5" id="KW-1185">Reference proteome</keyword>
<keyword evidence="2" id="KW-0576">Peroxisome</keyword>
<proteinExistence type="predicted"/>
<reference evidence="6" key="1">
    <citation type="submission" date="2022-11" db="UniProtKB">
        <authorList>
            <consortium name="WormBaseParasite"/>
        </authorList>
    </citation>
    <scope>IDENTIFICATION</scope>
</reference>
<protein>
    <submittedName>
        <fullName evidence="6">ACB domain-containing protein</fullName>
    </submittedName>
</protein>
<evidence type="ECO:0000313" key="6">
    <source>
        <dbReference type="WBParaSite" id="scaffold7195_cov293.g11773"/>
    </source>
</evidence>
<comment type="subcellular location">
    <subcellularLocation>
        <location evidence="1">Peroxisome</location>
    </subcellularLocation>
</comment>
<evidence type="ECO:0000259" key="4">
    <source>
        <dbReference type="PROSITE" id="PS51228"/>
    </source>
</evidence>
<dbReference type="SUPFAM" id="SSF52096">
    <property type="entry name" value="ClpP/crotonase"/>
    <property type="match status" value="1"/>
</dbReference>
<dbReference type="PRINTS" id="PR00689">
    <property type="entry name" value="ACOABINDINGP"/>
</dbReference>
<dbReference type="Gene3D" id="1.20.80.10">
    <property type="match status" value="1"/>
</dbReference>
<feature type="domain" description="ACB" evidence="4">
    <location>
        <begin position="1"/>
        <end position="57"/>
    </location>
</feature>
<dbReference type="PANTHER" id="PTHR43684:SF1">
    <property type="entry name" value="ENOYL-COA DELTA ISOMERASE 2"/>
    <property type="match status" value="1"/>
</dbReference>
<dbReference type="GO" id="GO:0005777">
    <property type="term" value="C:peroxisome"/>
    <property type="evidence" value="ECO:0007669"/>
    <property type="project" value="UniProtKB-SubCell"/>
</dbReference>
<sequence>MFLKASTGDVKGEKPGMLDFVGRAKYDSWNKNKGLSMEEAKLKYIEIINKLIEQTSSVDQASNVEGIGNYYCAGNDLSNFTRNVKTPNDLIKMADKGEDVLERFVRAHIEHEKPLISLVNGPAIGISVTLMALFDLVIASDKASFHSPFSSLGQSPEGCSSYTFPMLMGATKACEMLLFDKKLTAAEAYERNLVTRIIPHNSFYEETERLVSRLSELPPESLKVNKQLLRNVHKDALLSVCKHECAVLKQRWLSVECQQALQKFASRKT</sequence>
<dbReference type="InterPro" id="IPR000582">
    <property type="entry name" value="Acyl-CoA-binding_protein"/>
</dbReference>
<organism evidence="5 6">
    <name type="scientific">Meloidogyne javanica</name>
    <name type="common">Root-knot nematode worm</name>
    <dbReference type="NCBI Taxonomy" id="6303"/>
    <lineage>
        <taxon>Eukaryota</taxon>
        <taxon>Metazoa</taxon>
        <taxon>Ecdysozoa</taxon>
        <taxon>Nematoda</taxon>
        <taxon>Chromadorea</taxon>
        <taxon>Rhabditida</taxon>
        <taxon>Tylenchina</taxon>
        <taxon>Tylenchomorpha</taxon>
        <taxon>Tylenchoidea</taxon>
        <taxon>Meloidogynidae</taxon>
        <taxon>Meloidogyninae</taxon>
        <taxon>Meloidogyne</taxon>
        <taxon>Meloidogyne incognita group</taxon>
    </lineage>
</organism>
<dbReference type="Gene3D" id="1.10.12.10">
    <property type="entry name" value="Lyase 2-enoyl-coa Hydratase, Chain A, domain 2"/>
    <property type="match status" value="1"/>
</dbReference>
<dbReference type="SUPFAM" id="SSF47027">
    <property type="entry name" value="Acyl-CoA binding protein"/>
    <property type="match status" value="1"/>
</dbReference>
<dbReference type="Proteomes" id="UP000887561">
    <property type="component" value="Unplaced"/>
</dbReference>
<dbReference type="InterPro" id="IPR035984">
    <property type="entry name" value="Acyl-CoA-binding_sf"/>
</dbReference>
<dbReference type="InterPro" id="IPR051053">
    <property type="entry name" value="ECH/Chromodomain_protein"/>
</dbReference>
<accession>A0A915N651</accession>
<name>A0A915N651_MELJA</name>
<dbReference type="PROSITE" id="PS51228">
    <property type="entry name" value="ACB_2"/>
    <property type="match status" value="1"/>
</dbReference>
<evidence type="ECO:0000256" key="1">
    <source>
        <dbReference type="ARBA" id="ARBA00004275"/>
    </source>
</evidence>
<dbReference type="InterPro" id="IPR029045">
    <property type="entry name" value="ClpP/crotonase-like_dom_sf"/>
</dbReference>
<dbReference type="Gene3D" id="3.90.226.10">
    <property type="entry name" value="2-enoyl-CoA Hydratase, Chain A, domain 1"/>
    <property type="match status" value="1"/>
</dbReference>
<dbReference type="CDD" id="cd06558">
    <property type="entry name" value="crotonase-like"/>
    <property type="match status" value="1"/>
</dbReference>
<evidence type="ECO:0000313" key="5">
    <source>
        <dbReference type="Proteomes" id="UP000887561"/>
    </source>
</evidence>
<dbReference type="PANTHER" id="PTHR43684">
    <property type="match status" value="1"/>
</dbReference>
<keyword evidence="3" id="KW-0413">Isomerase</keyword>
<dbReference type="GO" id="GO:0004165">
    <property type="term" value="F:delta(3)-delta(2)-enoyl-CoA isomerase activity"/>
    <property type="evidence" value="ECO:0007669"/>
    <property type="project" value="UniProtKB-ARBA"/>
</dbReference>
<dbReference type="InterPro" id="IPR014352">
    <property type="entry name" value="FERM/acyl-CoA-bd_prot_sf"/>
</dbReference>
<evidence type="ECO:0000256" key="3">
    <source>
        <dbReference type="ARBA" id="ARBA00023235"/>
    </source>
</evidence>
<dbReference type="InterPro" id="IPR014748">
    <property type="entry name" value="Enoyl-CoA_hydra_C"/>
</dbReference>